<dbReference type="InterPro" id="IPR037159">
    <property type="entry name" value="RNA_POL_N_sf"/>
</dbReference>
<dbReference type="GO" id="GO:0003899">
    <property type="term" value="F:DNA-directed RNA polymerase activity"/>
    <property type="evidence" value="ECO:0007669"/>
    <property type="project" value="UniProtKB-EC"/>
</dbReference>
<dbReference type="EMBL" id="MK962628">
    <property type="protein sequence ID" value="QDH83866.1"/>
    <property type="molecule type" value="Genomic_DNA"/>
</dbReference>
<keyword evidence="7" id="KW-1195">Viral transcription</keyword>
<dbReference type="InterPro" id="IPR029262">
    <property type="entry name" value="RPOL_N"/>
</dbReference>
<dbReference type="GO" id="GO:0006351">
    <property type="term" value="P:DNA-templated transcription"/>
    <property type="evidence" value="ECO:0007669"/>
    <property type="project" value="InterPro"/>
</dbReference>
<evidence type="ECO:0000256" key="8">
    <source>
        <dbReference type="ARBA" id="ARBA00048552"/>
    </source>
</evidence>
<dbReference type="EC" id="2.7.7.6" evidence="2"/>
<dbReference type="InterPro" id="IPR002092">
    <property type="entry name" value="DNA-dir_Rpol_phage-type"/>
</dbReference>
<dbReference type="Gene3D" id="1.10.1320.10">
    <property type="entry name" value="DNA-directed RNA polymerase, N-terminal domain"/>
    <property type="match status" value="1"/>
</dbReference>
<keyword evidence="3" id="KW-0240">DNA-directed RNA polymerase</keyword>
<evidence type="ECO:0000256" key="2">
    <source>
        <dbReference type="ARBA" id="ARBA00012418"/>
    </source>
</evidence>
<dbReference type="InterPro" id="IPR046950">
    <property type="entry name" value="DNA-dir_Rpol_C_phage-type"/>
</dbReference>
<evidence type="ECO:0000256" key="4">
    <source>
        <dbReference type="ARBA" id="ARBA00022679"/>
    </source>
</evidence>
<dbReference type="Gene3D" id="1.10.287.280">
    <property type="match status" value="1"/>
</dbReference>
<dbReference type="InterPro" id="IPR043502">
    <property type="entry name" value="DNA/RNA_pol_sf"/>
</dbReference>
<dbReference type="GO" id="GO:0019083">
    <property type="term" value="P:viral transcription"/>
    <property type="evidence" value="ECO:0007669"/>
    <property type="project" value="UniProtKB-KW"/>
</dbReference>
<gene>
    <name evidence="10" type="ORF">Axy09_030</name>
</gene>
<sequence>MDKRAAQLQYEIDNDVAAAAARLHALQQAAAEGDLSLPRAKRFLARAFKDVAAHIDNTKAVATRGRGGKFKGWLRSIPTDVAAVIAIRTAMQLATAVRSRAKAAMTAQALCSNIGRLYELELRIDGATAVNPLYMKKVHDQIKERGTTAQHHIRAVYSKAYSQVMKGYESAGLNEAEIVQLGRFGLDALYETGILTAERSYISGGTLVAFDLAPEVHEFLVDYTDKDVQLVASSRHMPMQCPPDPWVGLYGGGFLSERRKLAFPLLRLHKVRKSERARLRGEFTAERMPKVFATANYLQSQPFALHQPTLQAILGIWRAGGGMMGVPSKHAPADIPCPFPPTWSKHEASEDEVEVFHRWKRQRVAWYDACRQWRSHVSEMHSFMRITEDQWPEFYLPVFVDSRGRWYYRGALNPQGSDMCKGVITFAKKKPLGKAGVTALQVHIANSLGYDKVRLEARAAWTRDNWEALEAALDDPAASPEVWGKDNSWCAYAAAWELREAYRSGNPEAYECGIIVHWDATCSGLQHFAAILRDEVGGAMVNLFDKGGPEKADIYTSVASSSLEAMAGDLGSEDAEIAARAAWWRENGIPRDWAKKPVMTYSYSATVLGTADHLTDKMEEYGTLIPPGMRMHRLAAYGGKKLFDGIASTNPAAAALMRWFQDVVMSIPKGQGMEWRSPSGFLVRHDYQDYDETVVMLRSCGLREVVVRQRNEDTVPHQMRNAIAPNYIHSCDAAHATLTANEMEALGLNFVGIHDSFGSHACDALTLNDVLRRTFVQMYEENDVLFDFLWSVKGFATVPLKGKLDLKQVLNSEFFFC</sequence>
<reference evidence="10 11" key="1">
    <citation type="submission" date="2019-05" db="EMBL/GenBank/DDBJ databases">
        <title>Complete genome sequence of sixteen phages from Abidjan, cote d'Ivoire, isolated on a single strain of Achromobacter xylosoxidans.</title>
        <authorList>
            <person name="Essoh C."/>
            <person name="Vernadet J.-P."/>
            <person name="Vergnaud G."/>
            <person name="Pourcel C."/>
        </authorList>
    </citation>
    <scope>NUCLEOTIDE SEQUENCE [LARGE SCALE GENOMIC DNA]</scope>
</reference>
<evidence type="ECO:0000256" key="7">
    <source>
        <dbReference type="ARBA" id="ARBA00023314"/>
    </source>
</evidence>
<organism evidence="10 11">
    <name type="scientific">Achromobacter phage vB_AxyP_19-32_Axy09</name>
    <dbReference type="NCBI Taxonomy" id="2591040"/>
    <lineage>
        <taxon>Viruses</taxon>
        <taxon>Duplodnaviria</taxon>
        <taxon>Heunggongvirae</taxon>
        <taxon>Uroviricota</taxon>
        <taxon>Caudoviricetes</taxon>
        <taxon>Autographivirales</taxon>
        <taxon>Autoscriptoviridae</taxon>
        <taxon>Axyvirus</taxon>
        <taxon>Axyvirus 1932Axy09</taxon>
    </lineage>
</organism>
<dbReference type="SMART" id="SM01311">
    <property type="entry name" value="RPOL_N"/>
    <property type="match status" value="1"/>
</dbReference>
<comment type="catalytic activity">
    <reaction evidence="8">
        <text>RNA(n) + a ribonucleoside 5'-triphosphate = RNA(n+1) + diphosphate</text>
        <dbReference type="Rhea" id="RHEA:21248"/>
        <dbReference type="Rhea" id="RHEA-COMP:14527"/>
        <dbReference type="Rhea" id="RHEA-COMP:17342"/>
        <dbReference type="ChEBI" id="CHEBI:33019"/>
        <dbReference type="ChEBI" id="CHEBI:61557"/>
        <dbReference type="ChEBI" id="CHEBI:140395"/>
        <dbReference type="EC" id="2.7.7.6"/>
    </reaction>
</comment>
<accession>A0A514CTR4</accession>
<dbReference type="GO" id="GO:0000428">
    <property type="term" value="C:DNA-directed RNA polymerase complex"/>
    <property type="evidence" value="ECO:0007669"/>
    <property type="project" value="UniProtKB-KW"/>
</dbReference>
<dbReference type="Proteomes" id="UP000316962">
    <property type="component" value="Segment"/>
</dbReference>
<evidence type="ECO:0000313" key="11">
    <source>
        <dbReference type="Proteomes" id="UP000316962"/>
    </source>
</evidence>
<keyword evidence="6" id="KW-0804">Transcription</keyword>
<dbReference type="Pfam" id="PF00940">
    <property type="entry name" value="RNA_pol"/>
    <property type="match status" value="1"/>
</dbReference>
<evidence type="ECO:0000259" key="9">
    <source>
        <dbReference type="SMART" id="SM01311"/>
    </source>
</evidence>
<keyword evidence="5" id="KW-0548">Nucleotidyltransferase</keyword>
<evidence type="ECO:0000256" key="6">
    <source>
        <dbReference type="ARBA" id="ARBA00023163"/>
    </source>
</evidence>
<evidence type="ECO:0000313" key="10">
    <source>
        <dbReference type="EMBL" id="QDH83866.1"/>
    </source>
</evidence>
<dbReference type="Gene3D" id="1.10.150.20">
    <property type="entry name" value="5' to 3' exonuclease, C-terminal subdomain"/>
    <property type="match status" value="1"/>
</dbReference>
<dbReference type="PANTHER" id="PTHR10102">
    <property type="entry name" value="DNA-DIRECTED RNA POLYMERASE, MITOCHONDRIAL"/>
    <property type="match status" value="1"/>
</dbReference>
<name>A0A514CTR4_9CAUD</name>
<feature type="domain" description="DNA-directed RNA polymerase N-terminal" evidence="9">
    <location>
        <begin position="5"/>
        <end position="300"/>
    </location>
</feature>
<proteinExistence type="inferred from homology"/>
<protein>
    <recommendedName>
        <fullName evidence="2">DNA-directed RNA polymerase</fullName>
        <ecNumber evidence="2">2.7.7.6</ecNumber>
    </recommendedName>
</protein>
<evidence type="ECO:0000256" key="3">
    <source>
        <dbReference type="ARBA" id="ARBA00022478"/>
    </source>
</evidence>
<keyword evidence="11" id="KW-1185">Reference proteome</keyword>
<dbReference type="SUPFAM" id="SSF56672">
    <property type="entry name" value="DNA/RNA polymerases"/>
    <property type="match status" value="1"/>
</dbReference>
<dbReference type="GO" id="GO:0003677">
    <property type="term" value="F:DNA binding"/>
    <property type="evidence" value="ECO:0007669"/>
    <property type="project" value="InterPro"/>
</dbReference>
<evidence type="ECO:0000256" key="1">
    <source>
        <dbReference type="ARBA" id="ARBA00009493"/>
    </source>
</evidence>
<evidence type="ECO:0000256" key="5">
    <source>
        <dbReference type="ARBA" id="ARBA00022695"/>
    </source>
</evidence>
<keyword evidence="4" id="KW-0808">Transferase</keyword>
<dbReference type="PROSITE" id="PS00489">
    <property type="entry name" value="RNA_POL_PHAGE_2"/>
    <property type="match status" value="1"/>
</dbReference>
<comment type="similarity">
    <text evidence="1">Belongs to the phage and mitochondrial RNA polymerase family.</text>
</comment>
<dbReference type="Pfam" id="PF14700">
    <property type="entry name" value="RPOL_N"/>
    <property type="match status" value="1"/>
</dbReference>
<dbReference type="PANTHER" id="PTHR10102:SF0">
    <property type="entry name" value="DNA-DIRECTED RNA POLYMERASE, MITOCHONDRIAL"/>
    <property type="match status" value="1"/>
</dbReference>